<organism evidence="4 5">
    <name type="scientific">Hymenolepis diminuta</name>
    <name type="common">Rat tapeworm</name>
    <dbReference type="NCBI Taxonomy" id="6216"/>
    <lineage>
        <taxon>Eukaryota</taxon>
        <taxon>Metazoa</taxon>
        <taxon>Spiralia</taxon>
        <taxon>Lophotrochozoa</taxon>
        <taxon>Platyhelminthes</taxon>
        <taxon>Cestoda</taxon>
        <taxon>Eucestoda</taxon>
        <taxon>Cyclophyllidea</taxon>
        <taxon>Hymenolepididae</taxon>
        <taxon>Hymenolepis</taxon>
    </lineage>
</organism>
<keyword evidence="3" id="KW-0812">Transmembrane</keyword>
<dbReference type="Proteomes" id="UP000321570">
    <property type="component" value="Unassembled WGS sequence"/>
</dbReference>
<keyword evidence="3" id="KW-0472">Membrane</keyword>
<sequence>MPEEVLSFNISPTLDNSLSKPDTQSEEASLSKNATKFSIKDQNSCSTSTSECADIAEIVVTRSRKNSEVSNISSLSPEEVVIDPILSSDECESRSESRIDTSSHPDDDAPTEPLVSLPPIELEAVQTSASEAESAIESIREPVNSIEVQTMHNPNASFFDRFVDMVVNINEITGHIDSTSKLVALCILLLAILIPATTVCMISSTTKVKQSDFSVPNAFDFETSSELIKCKSTLNWRQEKIEQLETKLEKLKATIKELQNNFGECRVTLSEYQEKNTKCGNSLKETKKMLKLKGEQYENSRNKVLELQEKIINSQHVEEASDHRPFLQKAFDKIFGFPTGRKFRERRSKWRR</sequence>
<dbReference type="AlphaFoldDB" id="A0A564XZL5"/>
<reference evidence="4 5" key="1">
    <citation type="submission" date="2019-07" db="EMBL/GenBank/DDBJ databases">
        <authorList>
            <person name="Jastrzebski P J."/>
            <person name="Paukszto L."/>
            <person name="Jastrzebski P J."/>
        </authorList>
    </citation>
    <scope>NUCLEOTIDE SEQUENCE [LARGE SCALE GENOMIC DNA]</scope>
    <source>
        <strain evidence="4 5">WMS-il1</strain>
    </source>
</reference>
<evidence type="ECO:0000256" key="1">
    <source>
        <dbReference type="SAM" id="Coils"/>
    </source>
</evidence>
<keyword evidence="1" id="KW-0175">Coiled coil</keyword>
<keyword evidence="3" id="KW-1133">Transmembrane helix</keyword>
<dbReference type="EMBL" id="CABIJS010000033">
    <property type="protein sequence ID" value="VUZ40400.1"/>
    <property type="molecule type" value="Genomic_DNA"/>
</dbReference>
<feature type="compositionally biased region" description="Basic and acidic residues" evidence="2">
    <location>
        <begin position="91"/>
        <end position="107"/>
    </location>
</feature>
<name>A0A564XZL5_HYMDI</name>
<protein>
    <submittedName>
        <fullName evidence="4">Uncharacterized protein</fullName>
    </submittedName>
</protein>
<evidence type="ECO:0000256" key="2">
    <source>
        <dbReference type="SAM" id="MobiDB-lite"/>
    </source>
</evidence>
<evidence type="ECO:0000313" key="5">
    <source>
        <dbReference type="Proteomes" id="UP000321570"/>
    </source>
</evidence>
<feature type="transmembrane region" description="Helical" evidence="3">
    <location>
        <begin position="182"/>
        <end position="202"/>
    </location>
</feature>
<feature type="region of interest" description="Disordered" evidence="2">
    <location>
        <begin position="83"/>
        <end position="115"/>
    </location>
</feature>
<evidence type="ECO:0000313" key="4">
    <source>
        <dbReference type="EMBL" id="VUZ40400.1"/>
    </source>
</evidence>
<gene>
    <name evidence="4" type="ORF">WMSIL1_LOCUS1504</name>
</gene>
<feature type="region of interest" description="Disordered" evidence="2">
    <location>
        <begin position="1"/>
        <end position="33"/>
    </location>
</feature>
<proteinExistence type="predicted"/>
<keyword evidence="5" id="KW-1185">Reference proteome</keyword>
<feature type="compositionally biased region" description="Polar residues" evidence="2">
    <location>
        <begin position="8"/>
        <end position="33"/>
    </location>
</feature>
<accession>A0A564XZL5</accession>
<evidence type="ECO:0000256" key="3">
    <source>
        <dbReference type="SAM" id="Phobius"/>
    </source>
</evidence>
<feature type="coiled-coil region" evidence="1">
    <location>
        <begin position="234"/>
        <end position="310"/>
    </location>
</feature>